<organism evidence="2 3">
    <name type="scientific">Paspalum notatum var. saurae</name>
    <dbReference type="NCBI Taxonomy" id="547442"/>
    <lineage>
        <taxon>Eukaryota</taxon>
        <taxon>Viridiplantae</taxon>
        <taxon>Streptophyta</taxon>
        <taxon>Embryophyta</taxon>
        <taxon>Tracheophyta</taxon>
        <taxon>Spermatophyta</taxon>
        <taxon>Magnoliopsida</taxon>
        <taxon>Liliopsida</taxon>
        <taxon>Poales</taxon>
        <taxon>Poaceae</taxon>
        <taxon>PACMAD clade</taxon>
        <taxon>Panicoideae</taxon>
        <taxon>Andropogonodae</taxon>
        <taxon>Paspaleae</taxon>
        <taxon>Paspalinae</taxon>
        <taxon>Paspalum</taxon>
    </lineage>
</organism>
<reference evidence="2 3" key="1">
    <citation type="submission" date="2024-02" db="EMBL/GenBank/DDBJ databases">
        <title>High-quality chromosome-scale genome assembly of Pensacola bahiagrass (Paspalum notatum Flugge var. saurae).</title>
        <authorList>
            <person name="Vega J.M."/>
            <person name="Podio M."/>
            <person name="Orjuela J."/>
            <person name="Siena L.A."/>
            <person name="Pessino S.C."/>
            <person name="Combes M.C."/>
            <person name="Mariac C."/>
            <person name="Albertini E."/>
            <person name="Pupilli F."/>
            <person name="Ortiz J.P.A."/>
            <person name="Leblanc O."/>
        </authorList>
    </citation>
    <scope>NUCLEOTIDE SEQUENCE [LARGE SCALE GENOMIC DNA]</scope>
    <source>
        <strain evidence="2">R1</strain>
        <tissue evidence="2">Leaf</tissue>
    </source>
</reference>
<feature type="region of interest" description="Disordered" evidence="1">
    <location>
        <begin position="58"/>
        <end position="105"/>
    </location>
</feature>
<gene>
    <name evidence="2" type="ORF">U9M48_003381</name>
</gene>
<name>A0AAQ3SKK0_PASNO</name>
<dbReference type="Proteomes" id="UP001341281">
    <property type="component" value="Chromosome 01"/>
</dbReference>
<evidence type="ECO:0000313" key="3">
    <source>
        <dbReference type="Proteomes" id="UP001341281"/>
    </source>
</evidence>
<protein>
    <submittedName>
        <fullName evidence="2">Uncharacterized protein</fullName>
    </submittedName>
</protein>
<dbReference type="EMBL" id="CP144745">
    <property type="protein sequence ID" value="WVZ52308.1"/>
    <property type="molecule type" value="Genomic_DNA"/>
</dbReference>
<evidence type="ECO:0000313" key="2">
    <source>
        <dbReference type="EMBL" id="WVZ52308.1"/>
    </source>
</evidence>
<sequence length="133" mass="13975">MVGFARSDIREGGACSALPSAHRRWRRDPDWPSHAAADAALSGCPARPSTRHRVALSRCRSPCPAPPPEPASRTPTGAGASPQPPPFPLTVTLRTPRGGAGPMRQGDIVALGHLTLLNNQPNCPAYKLSDVST</sequence>
<evidence type="ECO:0000256" key="1">
    <source>
        <dbReference type="SAM" id="MobiDB-lite"/>
    </source>
</evidence>
<accession>A0AAQ3SKK0</accession>
<keyword evidence="3" id="KW-1185">Reference proteome</keyword>
<proteinExistence type="predicted"/>
<dbReference type="AlphaFoldDB" id="A0AAQ3SKK0"/>